<protein>
    <recommendedName>
        <fullName evidence="9">Glycosyltransferase RgtA/B/C/D-like domain-containing protein</fullName>
    </recommendedName>
</protein>
<proteinExistence type="predicted"/>
<organism evidence="10 11">
    <name type="scientific">Candidatus Gottesmanbacteria bacterium RBG_16_38_7b</name>
    <dbReference type="NCBI Taxonomy" id="1798372"/>
    <lineage>
        <taxon>Bacteria</taxon>
        <taxon>Candidatus Gottesmaniibacteriota</taxon>
    </lineage>
</organism>
<keyword evidence="7 8" id="KW-0472">Membrane</keyword>
<keyword evidence="4" id="KW-0808">Transferase</keyword>
<dbReference type="AlphaFoldDB" id="A0A1F5YJ74"/>
<reference evidence="10 11" key="1">
    <citation type="journal article" date="2016" name="Nat. Commun.">
        <title>Thousands of microbial genomes shed light on interconnected biogeochemical processes in an aquifer system.</title>
        <authorList>
            <person name="Anantharaman K."/>
            <person name="Brown C.T."/>
            <person name="Hug L.A."/>
            <person name="Sharon I."/>
            <person name="Castelle C.J."/>
            <person name="Probst A.J."/>
            <person name="Thomas B.C."/>
            <person name="Singh A."/>
            <person name="Wilkins M.J."/>
            <person name="Karaoz U."/>
            <person name="Brodie E.L."/>
            <person name="Williams K.H."/>
            <person name="Hubbard S.S."/>
            <person name="Banfield J.F."/>
        </authorList>
    </citation>
    <scope>NUCLEOTIDE SEQUENCE [LARGE SCALE GENOMIC DNA]</scope>
</reference>
<feature type="transmembrane region" description="Helical" evidence="8">
    <location>
        <begin position="325"/>
        <end position="344"/>
    </location>
</feature>
<evidence type="ECO:0000256" key="7">
    <source>
        <dbReference type="ARBA" id="ARBA00023136"/>
    </source>
</evidence>
<dbReference type="PANTHER" id="PTHR33908:SF11">
    <property type="entry name" value="MEMBRANE PROTEIN"/>
    <property type="match status" value="1"/>
</dbReference>
<accession>A0A1F5YJ74</accession>
<evidence type="ECO:0000313" key="10">
    <source>
        <dbReference type="EMBL" id="OGG00205.1"/>
    </source>
</evidence>
<feature type="transmembrane region" description="Helical" evidence="8">
    <location>
        <begin position="102"/>
        <end position="118"/>
    </location>
</feature>
<comment type="subcellular location">
    <subcellularLocation>
        <location evidence="1">Cell membrane</location>
        <topology evidence="1">Multi-pass membrane protein</topology>
    </subcellularLocation>
</comment>
<evidence type="ECO:0000256" key="4">
    <source>
        <dbReference type="ARBA" id="ARBA00022679"/>
    </source>
</evidence>
<dbReference type="InterPro" id="IPR038731">
    <property type="entry name" value="RgtA/B/C-like"/>
</dbReference>
<evidence type="ECO:0000256" key="3">
    <source>
        <dbReference type="ARBA" id="ARBA00022676"/>
    </source>
</evidence>
<evidence type="ECO:0000256" key="1">
    <source>
        <dbReference type="ARBA" id="ARBA00004651"/>
    </source>
</evidence>
<evidence type="ECO:0000256" key="8">
    <source>
        <dbReference type="SAM" id="Phobius"/>
    </source>
</evidence>
<feature type="transmembrane region" description="Helical" evidence="8">
    <location>
        <begin position="246"/>
        <end position="266"/>
    </location>
</feature>
<dbReference type="Pfam" id="PF13231">
    <property type="entry name" value="PMT_2"/>
    <property type="match status" value="1"/>
</dbReference>
<keyword evidence="6 8" id="KW-1133">Transmembrane helix</keyword>
<dbReference type="PANTHER" id="PTHR33908">
    <property type="entry name" value="MANNOSYLTRANSFERASE YKCB-RELATED"/>
    <property type="match status" value="1"/>
</dbReference>
<evidence type="ECO:0000259" key="9">
    <source>
        <dbReference type="Pfam" id="PF13231"/>
    </source>
</evidence>
<dbReference type="GO" id="GO:0016763">
    <property type="term" value="F:pentosyltransferase activity"/>
    <property type="evidence" value="ECO:0007669"/>
    <property type="project" value="TreeGrafter"/>
</dbReference>
<feature type="transmembrane region" description="Helical" evidence="8">
    <location>
        <begin position="179"/>
        <end position="198"/>
    </location>
</feature>
<keyword evidence="5 8" id="KW-0812">Transmembrane</keyword>
<feature type="transmembrane region" description="Helical" evidence="8">
    <location>
        <begin position="301"/>
        <end position="318"/>
    </location>
</feature>
<evidence type="ECO:0000256" key="2">
    <source>
        <dbReference type="ARBA" id="ARBA00022475"/>
    </source>
</evidence>
<evidence type="ECO:0000313" key="11">
    <source>
        <dbReference type="Proteomes" id="UP000177396"/>
    </source>
</evidence>
<feature type="transmembrane region" description="Helical" evidence="8">
    <location>
        <begin position="275"/>
        <end position="295"/>
    </location>
</feature>
<comment type="caution">
    <text evidence="10">The sequence shown here is derived from an EMBL/GenBank/DDBJ whole genome shotgun (WGS) entry which is preliminary data.</text>
</comment>
<feature type="transmembrane region" description="Helical" evidence="8">
    <location>
        <begin position="144"/>
        <end position="167"/>
    </location>
</feature>
<dbReference type="InterPro" id="IPR050297">
    <property type="entry name" value="LipidA_mod_glycosyltrf_83"/>
</dbReference>
<feature type="domain" description="Glycosyltransferase RgtA/B/C/D-like" evidence="9">
    <location>
        <begin position="53"/>
        <end position="143"/>
    </location>
</feature>
<evidence type="ECO:0000256" key="5">
    <source>
        <dbReference type="ARBA" id="ARBA00022692"/>
    </source>
</evidence>
<dbReference type="Proteomes" id="UP000177396">
    <property type="component" value="Unassembled WGS sequence"/>
</dbReference>
<dbReference type="GO" id="GO:0009103">
    <property type="term" value="P:lipopolysaccharide biosynthetic process"/>
    <property type="evidence" value="ECO:0007669"/>
    <property type="project" value="UniProtKB-ARBA"/>
</dbReference>
<name>A0A1F5YJ74_9BACT</name>
<sequence length="466" mass="54286">MGRKKIIILIILIISFLLRLVNLNQSFWLDEAAQMIESVRPLKEQFDLAADFHPPLYHILLYFWLKLGTSEIFARLPQVLMGTFSVFLLYKIAGLLKYKSEAFVAALLLAVSPYHIYYSQEVRPYMLFTALSLISSYLFLKQEILFFTLINILLLYTNYFAFFLLLGQLFVAKIFFPNFFFKVLKSQIIAVLFFLPWLPNLFRQLQVGFSGALTGWTDVVSEKVVKVVPLTLAKFIIGKASFDNNLLYALILFPSVLSFAVSCWSVRKIKNGRILLAYFLTPFLIIFFISVFFPLVAPQRLIFLLPFFYLIIASNNVVPFKKIYLPKIVVVLLTSLMGLSLYYLNPRFQRENWRQSVEWINKVKKDEPLVVFAFPEPFAPFIWYNRGYLNGIGVARDFRIENKNIPELTNQFSAYDEIYYYNYLSDLTDPDKKVLSVLSSGGFRKVQVKDFPGVGFIYRYEKQPFN</sequence>
<feature type="transmembrane region" description="Helical" evidence="8">
    <location>
        <begin position="72"/>
        <end position="90"/>
    </location>
</feature>
<keyword evidence="3" id="KW-0328">Glycosyltransferase</keyword>
<evidence type="ECO:0000256" key="6">
    <source>
        <dbReference type="ARBA" id="ARBA00022989"/>
    </source>
</evidence>
<keyword evidence="2" id="KW-1003">Cell membrane</keyword>
<gene>
    <name evidence="10" type="ORF">A2153_05305</name>
</gene>
<dbReference type="GO" id="GO:0005886">
    <property type="term" value="C:plasma membrane"/>
    <property type="evidence" value="ECO:0007669"/>
    <property type="project" value="UniProtKB-SubCell"/>
</dbReference>
<dbReference type="EMBL" id="MFJB01000028">
    <property type="protein sequence ID" value="OGG00205.1"/>
    <property type="molecule type" value="Genomic_DNA"/>
</dbReference>